<dbReference type="Gene3D" id="3.40.50.300">
    <property type="entry name" value="P-loop containing nucleotide triphosphate hydrolases"/>
    <property type="match status" value="1"/>
</dbReference>
<evidence type="ECO:0000313" key="1">
    <source>
        <dbReference type="EMBL" id="MEW9502149.1"/>
    </source>
</evidence>
<organism evidence="1 2">
    <name type="scientific">Jeotgalibacillus marinus</name>
    <dbReference type="NCBI Taxonomy" id="86667"/>
    <lineage>
        <taxon>Bacteria</taxon>
        <taxon>Bacillati</taxon>
        <taxon>Bacillota</taxon>
        <taxon>Bacilli</taxon>
        <taxon>Bacillales</taxon>
        <taxon>Caryophanaceae</taxon>
        <taxon>Jeotgalibacillus</taxon>
    </lineage>
</organism>
<gene>
    <name evidence="1" type="ORF">AB1471_10105</name>
</gene>
<dbReference type="InterPro" id="IPR027417">
    <property type="entry name" value="P-loop_NTPase"/>
</dbReference>
<comment type="caution">
    <text evidence="1">The sequence shown here is derived from an EMBL/GenBank/DDBJ whole genome shotgun (WGS) entry which is preliminary data.</text>
</comment>
<keyword evidence="2" id="KW-1185">Reference proteome</keyword>
<protein>
    <submittedName>
        <fullName evidence="1">Uncharacterized protein</fullName>
    </submittedName>
</protein>
<name>A0ABV3Q4E3_9BACL</name>
<sequence>MIIFDGAIFSYYAISKFLEIIEETRDRYNPTLNIAGILFSLIDSRAKEIEIMEEAIYEDHPNLKFNTVIKRKASTRRLSITGFEGDSELKMHVMA</sequence>
<proteinExistence type="predicted"/>
<reference evidence="1 2" key="1">
    <citation type="journal article" date="1979" name="Int. J. Syst. Evol. Microbiol.">
        <title>Bacillus globisporus subsp. marinus subsp. nov.</title>
        <authorList>
            <person name="Liu H."/>
        </authorList>
    </citation>
    <scope>NUCLEOTIDE SEQUENCE [LARGE SCALE GENOMIC DNA]</scope>
    <source>
        <strain evidence="1 2">DSM 1297</strain>
    </source>
</reference>
<accession>A0ABV3Q4E3</accession>
<dbReference type="RefSeq" id="WP_367779644.1">
    <property type="nucleotide sequence ID" value="NZ_JBFMIA010000008.1"/>
</dbReference>
<evidence type="ECO:0000313" key="2">
    <source>
        <dbReference type="Proteomes" id="UP001556040"/>
    </source>
</evidence>
<dbReference type="Proteomes" id="UP001556040">
    <property type="component" value="Unassembled WGS sequence"/>
</dbReference>
<dbReference type="EMBL" id="JBFMIA010000008">
    <property type="protein sequence ID" value="MEW9502149.1"/>
    <property type="molecule type" value="Genomic_DNA"/>
</dbReference>